<evidence type="ECO:0000313" key="2">
    <source>
        <dbReference type="Proteomes" id="UP001595897"/>
    </source>
</evidence>
<dbReference type="Pfam" id="PF06035">
    <property type="entry name" value="Peptidase_C93"/>
    <property type="match status" value="1"/>
</dbReference>
<keyword evidence="2" id="KW-1185">Reference proteome</keyword>
<protein>
    <submittedName>
        <fullName evidence="1">Transglutaminase-like cysteine peptidase</fullName>
    </submittedName>
</protein>
<proteinExistence type="predicted"/>
<dbReference type="EMBL" id="JBHSGU010000002">
    <property type="protein sequence ID" value="MFC4699350.1"/>
    <property type="molecule type" value="Genomic_DNA"/>
</dbReference>
<gene>
    <name evidence="1" type="ORF">ACFO4O_04150</name>
</gene>
<sequence length="125" mass="14200">MTSEYLFNQIKSIHRLVLNNFEYNADQKTFNVRGTLPENTYDGTQYLVGDCEDFALACRKLCRDAEILHGQMVMCIDCGGSMHCVFEVGGWILDCRQAQVMARDDLAYDWVAVRQFSGGGKWTAL</sequence>
<reference evidence="2" key="1">
    <citation type="journal article" date="2019" name="Int. J. Syst. Evol. Microbiol.">
        <title>The Global Catalogue of Microorganisms (GCM) 10K type strain sequencing project: providing services to taxonomists for standard genome sequencing and annotation.</title>
        <authorList>
            <consortium name="The Broad Institute Genomics Platform"/>
            <consortium name="The Broad Institute Genome Sequencing Center for Infectious Disease"/>
            <person name="Wu L."/>
            <person name="Ma J."/>
        </authorList>
    </citation>
    <scope>NUCLEOTIDE SEQUENCE [LARGE SCALE GENOMIC DNA]</scope>
    <source>
        <strain evidence="2">KACC 12507</strain>
    </source>
</reference>
<name>A0ABV9LU21_9ALTE</name>
<dbReference type="InterPro" id="IPR010319">
    <property type="entry name" value="Transglutaminase-like_Cys_pept"/>
</dbReference>
<dbReference type="RefSeq" id="WP_382406098.1">
    <property type="nucleotide sequence ID" value="NZ_JBHSGU010000002.1"/>
</dbReference>
<evidence type="ECO:0000313" key="1">
    <source>
        <dbReference type="EMBL" id="MFC4699350.1"/>
    </source>
</evidence>
<dbReference type="Proteomes" id="UP001595897">
    <property type="component" value="Unassembled WGS sequence"/>
</dbReference>
<accession>A0ABV9LU21</accession>
<comment type="caution">
    <text evidence="1">The sequence shown here is derived from an EMBL/GenBank/DDBJ whole genome shotgun (WGS) entry which is preliminary data.</text>
</comment>
<dbReference type="Gene3D" id="3.10.620.30">
    <property type="match status" value="1"/>
</dbReference>
<organism evidence="1 2">
    <name type="scientific">Glaciecola siphonariae</name>
    <dbReference type="NCBI Taxonomy" id="521012"/>
    <lineage>
        <taxon>Bacteria</taxon>
        <taxon>Pseudomonadati</taxon>
        <taxon>Pseudomonadota</taxon>
        <taxon>Gammaproteobacteria</taxon>
        <taxon>Alteromonadales</taxon>
        <taxon>Alteromonadaceae</taxon>
        <taxon>Glaciecola</taxon>
    </lineage>
</organism>